<keyword evidence="2 6" id="KW-0121">Carboxypeptidase</keyword>
<name>A0ABR3EL95_9AGAR</name>
<dbReference type="SUPFAM" id="SSF53474">
    <property type="entry name" value="alpha/beta-Hydrolases"/>
    <property type="match status" value="1"/>
</dbReference>
<organism evidence="7 8">
    <name type="scientific">Marasmius crinis-equi</name>
    <dbReference type="NCBI Taxonomy" id="585013"/>
    <lineage>
        <taxon>Eukaryota</taxon>
        <taxon>Fungi</taxon>
        <taxon>Dikarya</taxon>
        <taxon>Basidiomycota</taxon>
        <taxon>Agaricomycotina</taxon>
        <taxon>Agaricomycetes</taxon>
        <taxon>Agaricomycetidae</taxon>
        <taxon>Agaricales</taxon>
        <taxon>Marasmiineae</taxon>
        <taxon>Marasmiaceae</taxon>
        <taxon>Marasmius</taxon>
    </lineage>
</organism>
<keyword evidence="6" id="KW-0732">Signal</keyword>
<keyword evidence="5" id="KW-0325">Glycoprotein</keyword>
<dbReference type="PANTHER" id="PTHR11802">
    <property type="entry name" value="SERINE PROTEASE FAMILY S10 SERINE CARBOXYPEPTIDASE"/>
    <property type="match status" value="1"/>
</dbReference>
<comment type="similarity">
    <text evidence="1 6">Belongs to the peptidase S10 family.</text>
</comment>
<keyword evidence="4 6" id="KW-0378">Hydrolase</keyword>
<accession>A0ABR3EL95</accession>
<feature type="signal peptide" evidence="6">
    <location>
        <begin position="1"/>
        <end position="17"/>
    </location>
</feature>
<keyword evidence="8" id="KW-1185">Reference proteome</keyword>
<dbReference type="InterPro" id="IPR029058">
    <property type="entry name" value="AB_hydrolase_fold"/>
</dbReference>
<feature type="non-terminal residue" evidence="7">
    <location>
        <position position="211"/>
    </location>
</feature>
<protein>
    <recommendedName>
        <fullName evidence="6">Carboxypeptidase</fullName>
        <ecNumber evidence="6">3.4.16.-</ecNumber>
    </recommendedName>
</protein>
<evidence type="ECO:0000256" key="3">
    <source>
        <dbReference type="ARBA" id="ARBA00022670"/>
    </source>
</evidence>
<evidence type="ECO:0000256" key="1">
    <source>
        <dbReference type="ARBA" id="ARBA00009431"/>
    </source>
</evidence>
<evidence type="ECO:0000256" key="5">
    <source>
        <dbReference type="ARBA" id="ARBA00023180"/>
    </source>
</evidence>
<proteinExistence type="inferred from homology"/>
<feature type="chain" id="PRO_5044981060" description="Carboxypeptidase" evidence="6">
    <location>
        <begin position="18"/>
        <end position="211"/>
    </location>
</feature>
<gene>
    <name evidence="7" type="ORF">V5O48_018453</name>
</gene>
<evidence type="ECO:0000313" key="8">
    <source>
        <dbReference type="Proteomes" id="UP001465976"/>
    </source>
</evidence>
<evidence type="ECO:0000256" key="4">
    <source>
        <dbReference type="ARBA" id="ARBA00022801"/>
    </source>
</evidence>
<dbReference type="InterPro" id="IPR018202">
    <property type="entry name" value="Ser_caboxypep_ser_AS"/>
</dbReference>
<keyword evidence="3 6" id="KW-0645">Protease</keyword>
<dbReference type="PRINTS" id="PR00724">
    <property type="entry name" value="CRBOXYPTASEC"/>
</dbReference>
<evidence type="ECO:0000256" key="6">
    <source>
        <dbReference type="RuleBase" id="RU361156"/>
    </source>
</evidence>
<dbReference type="Pfam" id="PF00450">
    <property type="entry name" value="Peptidase_S10"/>
    <property type="match status" value="1"/>
</dbReference>
<dbReference type="PROSITE" id="PS00131">
    <property type="entry name" value="CARBOXYPEPT_SER_SER"/>
    <property type="match status" value="1"/>
</dbReference>
<dbReference type="InterPro" id="IPR001563">
    <property type="entry name" value="Peptidase_S10"/>
</dbReference>
<reference evidence="7 8" key="1">
    <citation type="submission" date="2024-02" db="EMBL/GenBank/DDBJ databases">
        <title>A draft genome for the cacao thread blight pathogen Marasmius crinis-equi.</title>
        <authorList>
            <person name="Cohen S.P."/>
            <person name="Baruah I.K."/>
            <person name="Amoako-Attah I."/>
            <person name="Bukari Y."/>
            <person name="Meinhardt L.W."/>
            <person name="Bailey B.A."/>
        </authorList>
    </citation>
    <scope>NUCLEOTIDE SEQUENCE [LARGE SCALE GENOMIC DNA]</scope>
    <source>
        <strain evidence="7 8">GH-76</strain>
    </source>
</reference>
<evidence type="ECO:0000313" key="7">
    <source>
        <dbReference type="EMBL" id="KAL0563610.1"/>
    </source>
</evidence>
<dbReference type="Gene3D" id="3.40.50.1820">
    <property type="entry name" value="alpha/beta hydrolase"/>
    <property type="match status" value="1"/>
</dbReference>
<dbReference type="Proteomes" id="UP001465976">
    <property type="component" value="Unassembled WGS sequence"/>
</dbReference>
<dbReference type="PANTHER" id="PTHR11802:SF64">
    <property type="entry name" value="CARBOXYPEPTIDASE"/>
    <property type="match status" value="1"/>
</dbReference>
<dbReference type="EC" id="3.4.16.-" evidence="6"/>
<sequence length="211" mass="22395">MLLSSFLGLLFASQALSRQIPIVDGVIGGVPSSDSKFVVDQAEPAPQATTPGALRVTQNSGVCETTPGVTQASGYGDLTATESIFFWYFAARNSPSTAPLSLWFNGGPGSSSMIGLLQELGPCRINNDTRTVSTNPFSWNTNSNILFIDQPVGVGFSHGDMKVGTSQQAAADVWSFLQIFLKDSRFSSLASRPLAIWTESYGGHYGPTFAA</sequence>
<evidence type="ECO:0000256" key="2">
    <source>
        <dbReference type="ARBA" id="ARBA00022645"/>
    </source>
</evidence>
<comment type="caution">
    <text evidence="7">The sequence shown here is derived from an EMBL/GenBank/DDBJ whole genome shotgun (WGS) entry which is preliminary data.</text>
</comment>
<dbReference type="EMBL" id="JBAHYK010003354">
    <property type="protein sequence ID" value="KAL0563610.1"/>
    <property type="molecule type" value="Genomic_DNA"/>
</dbReference>